<sequence length="52" mass="6399">MAHLTAKQRKRLIRLFDVCDREGEIIGYFFTHLVVMQLIHVNIKYKFEEYRQ</sequence>
<dbReference type="AlphaFoldDB" id="A0A0E9TF74"/>
<organism evidence="1">
    <name type="scientific">Anguilla anguilla</name>
    <name type="common">European freshwater eel</name>
    <name type="synonym">Muraena anguilla</name>
    <dbReference type="NCBI Taxonomy" id="7936"/>
    <lineage>
        <taxon>Eukaryota</taxon>
        <taxon>Metazoa</taxon>
        <taxon>Chordata</taxon>
        <taxon>Craniata</taxon>
        <taxon>Vertebrata</taxon>
        <taxon>Euteleostomi</taxon>
        <taxon>Actinopterygii</taxon>
        <taxon>Neopterygii</taxon>
        <taxon>Teleostei</taxon>
        <taxon>Anguilliformes</taxon>
        <taxon>Anguillidae</taxon>
        <taxon>Anguilla</taxon>
    </lineage>
</organism>
<dbReference type="EMBL" id="GBXM01057209">
    <property type="protein sequence ID" value="JAH51368.1"/>
    <property type="molecule type" value="Transcribed_RNA"/>
</dbReference>
<protein>
    <submittedName>
        <fullName evidence="1">Uncharacterized protein</fullName>
    </submittedName>
</protein>
<reference evidence="1" key="1">
    <citation type="submission" date="2014-11" db="EMBL/GenBank/DDBJ databases">
        <authorList>
            <person name="Amaro Gonzalez C."/>
        </authorList>
    </citation>
    <scope>NUCLEOTIDE SEQUENCE</scope>
</reference>
<reference evidence="1" key="2">
    <citation type="journal article" date="2015" name="Fish Shellfish Immunol.">
        <title>Early steps in the European eel (Anguilla anguilla)-Vibrio vulnificus interaction in the gills: Role of the RtxA13 toxin.</title>
        <authorList>
            <person name="Callol A."/>
            <person name="Pajuelo D."/>
            <person name="Ebbesson L."/>
            <person name="Teles M."/>
            <person name="MacKenzie S."/>
            <person name="Amaro C."/>
        </authorList>
    </citation>
    <scope>NUCLEOTIDE SEQUENCE</scope>
</reference>
<accession>A0A0E9TF74</accession>
<proteinExistence type="predicted"/>
<evidence type="ECO:0000313" key="1">
    <source>
        <dbReference type="EMBL" id="JAH51368.1"/>
    </source>
</evidence>
<name>A0A0E9TF74_ANGAN</name>